<dbReference type="OrthoDB" id="9806701at2"/>
<dbReference type="RefSeq" id="WP_066977001.1">
    <property type="nucleotide sequence ID" value="NZ_LUUI01000022.1"/>
</dbReference>
<feature type="domain" description="Glycosyl hydrolase family 30 TIM-barrel" evidence="5">
    <location>
        <begin position="65"/>
        <end position="393"/>
    </location>
</feature>
<accession>A0A177NT35</accession>
<evidence type="ECO:0000259" key="5">
    <source>
        <dbReference type="Pfam" id="PF02055"/>
    </source>
</evidence>
<feature type="domain" description="Glycosyl hydrolase family 30 beta sandwich" evidence="6">
    <location>
        <begin position="398"/>
        <end position="457"/>
    </location>
</feature>
<evidence type="ECO:0000256" key="2">
    <source>
        <dbReference type="ARBA" id="ARBA00022729"/>
    </source>
</evidence>
<dbReference type="GO" id="GO:0016020">
    <property type="term" value="C:membrane"/>
    <property type="evidence" value="ECO:0007669"/>
    <property type="project" value="GOC"/>
</dbReference>
<reference evidence="7 8" key="1">
    <citation type="submission" date="2016-03" db="EMBL/GenBank/DDBJ databases">
        <authorList>
            <person name="Ploux O."/>
        </authorList>
    </citation>
    <scope>NUCLEOTIDE SEQUENCE [LARGE SCALE GENOMIC DNA]</scope>
    <source>
        <strain evidence="7 8">R-45370</strain>
    </source>
</reference>
<dbReference type="PANTHER" id="PTHR11069">
    <property type="entry name" value="GLUCOSYLCERAMIDASE"/>
    <property type="match status" value="1"/>
</dbReference>
<dbReference type="InterPro" id="IPR017853">
    <property type="entry name" value="GH"/>
</dbReference>
<dbReference type="GO" id="GO:0006680">
    <property type="term" value="P:glucosylceramide catabolic process"/>
    <property type="evidence" value="ECO:0007669"/>
    <property type="project" value="TreeGrafter"/>
</dbReference>
<dbReference type="InterPro" id="IPR013780">
    <property type="entry name" value="Glyco_hydro_b"/>
</dbReference>
<evidence type="ECO:0000256" key="1">
    <source>
        <dbReference type="ARBA" id="ARBA00005382"/>
    </source>
</evidence>
<keyword evidence="3 4" id="KW-0378">Hydrolase</keyword>
<evidence type="ECO:0000256" key="4">
    <source>
        <dbReference type="RuleBase" id="RU361188"/>
    </source>
</evidence>
<dbReference type="InterPro" id="IPR001139">
    <property type="entry name" value="Glyco_hydro_30"/>
</dbReference>
<proteinExistence type="inferred from homology"/>
<keyword evidence="2" id="KW-0732">Signal</keyword>
<evidence type="ECO:0000256" key="3">
    <source>
        <dbReference type="ARBA" id="ARBA00022801"/>
    </source>
</evidence>
<gene>
    <name evidence="7" type="ORF">A1359_02670</name>
</gene>
<dbReference type="InterPro" id="IPR033452">
    <property type="entry name" value="GH30_C"/>
</dbReference>
<organism evidence="7 8">
    <name type="scientific">Methylomonas lenta</name>
    <dbReference type="NCBI Taxonomy" id="980561"/>
    <lineage>
        <taxon>Bacteria</taxon>
        <taxon>Pseudomonadati</taxon>
        <taxon>Pseudomonadota</taxon>
        <taxon>Gammaproteobacteria</taxon>
        <taxon>Methylococcales</taxon>
        <taxon>Methylococcaceae</taxon>
        <taxon>Methylomonas</taxon>
    </lineage>
</organism>
<dbReference type="Gene3D" id="3.20.20.80">
    <property type="entry name" value="Glycosidases"/>
    <property type="match status" value="1"/>
</dbReference>
<dbReference type="GO" id="GO:0004348">
    <property type="term" value="F:glucosylceramidase activity"/>
    <property type="evidence" value="ECO:0007669"/>
    <property type="project" value="InterPro"/>
</dbReference>
<dbReference type="Proteomes" id="UP000078476">
    <property type="component" value="Unassembled WGS sequence"/>
</dbReference>
<evidence type="ECO:0000313" key="8">
    <source>
        <dbReference type="Proteomes" id="UP000078476"/>
    </source>
</evidence>
<comment type="similarity">
    <text evidence="1 4">Belongs to the glycosyl hydrolase 30 family.</text>
</comment>
<evidence type="ECO:0000259" key="6">
    <source>
        <dbReference type="Pfam" id="PF17189"/>
    </source>
</evidence>
<dbReference type="Gene3D" id="2.60.40.1180">
    <property type="entry name" value="Golgi alpha-mannosidase II"/>
    <property type="match status" value="1"/>
</dbReference>
<dbReference type="SUPFAM" id="SSF51445">
    <property type="entry name" value="(Trans)glycosidases"/>
    <property type="match status" value="1"/>
</dbReference>
<dbReference type="PANTHER" id="PTHR11069:SF23">
    <property type="entry name" value="LYSOSOMAL ACID GLUCOSYLCERAMIDASE"/>
    <property type="match status" value="1"/>
</dbReference>
<evidence type="ECO:0000313" key="7">
    <source>
        <dbReference type="EMBL" id="OAI21071.1"/>
    </source>
</evidence>
<protein>
    <submittedName>
        <fullName evidence="7">Glucosylceramidase</fullName>
    </submittedName>
</protein>
<keyword evidence="4" id="KW-0326">Glycosidase</keyword>
<comment type="caution">
    <text evidence="7">The sequence shown here is derived from an EMBL/GenBank/DDBJ whole genome shotgun (WGS) entry which is preliminary data.</text>
</comment>
<dbReference type="Pfam" id="PF17189">
    <property type="entry name" value="Glyco_hydro_30C"/>
    <property type="match status" value="1"/>
</dbReference>
<dbReference type="Pfam" id="PF02055">
    <property type="entry name" value="Glyco_hydro_30"/>
    <property type="match status" value="1"/>
</dbReference>
<dbReference type="InterPro" id="IPR033453">
    <property type="entry name" value="Glyco_hydro_30_TIM-barrel"/>
</dbReference>
<name>A0A177NT35_9GAMM</name>
<dbReference type="STRING" id="980561.A1359_02670"/>
<keyword evidence="8" id="KW-1185">Reference proteome</keyword>
<dbReference type="AlphaFoldDB" id="A0A177NT35"/>
<dbReference type="EMBL" id="LUUI01000022">
    <property type="protein sequence ID" value="OAI21071.1"/>
    <property type="molecule type" value="Genomic_DNA"/>
</dbReference>
<sequence>MSEKSNVLLPAESLVEDAYSLAVWLTCADQSALFQRQAQDLRFSNISYDLPAIMVDAEQTFQVMEGFGFSLTGGSAMLISRLPDAVKNALLQELFAPAADGIGVSFLRLSIAASDLSERSYSYDDRPDGQADFELAYFDIEAGDREVIPLLEEILAINPAVKIMATAWSAPRWMKTNQSFVGGKLRPDCYGVYAAYLVKYLEAMRGRGITIHAITPQNEPLNQKNDPSMLMDASEQVEFIKHHLGPTLAQAGLDDVELFCWDHNCDVKAYPLTVFADAEARQYLAGSAWHLYGGDISVLSEVHQAYPEMKLYFTEQWVGSDGQFADDLWWHLRNVLIGSIRNWSQVVLEWNLASDPFCGPHTKGGEARCVGALTIGDEVTRNVAYYVIAHAAKHVRPGSVRIYSDTQTALANVAFLTPSGHVVLIVLNDGVQAESFCISYRNKNAVAHLSAGTVATYVWRAA</sequence>